<feature type="transmembrane region" description="Helical" evidence="2">
    <location>
        <begin position="590"/>
        <end position="613"/>
    </location>
</feature>
<feature type="compositionally biased region" description="Acidic residues" evidence="1">
    <location>
        <begin position="512"/>
        <end position="529"/>
    </location>
</feature>
<comment type="caution">
    <text evidence="4">The sequence shown here is derived from an EMBL/GenBank/DDBJ whole genome shotgun (WGS) entry which is preliminary data.</text>
</comment>
<keyword evidence="2" id="KW-0472">Membrane</keyword>
<feature type="chain" id="PRO_5042294288" evidence="3">
    <location>
        <begin position="21"/>
        <end position="614"/>
    </location>
</feature>
<dbReference type="EMBL" id="JASAOG010000278">
    <property type="protein sequence ID" value="KAK0041332.1"/>
    <property type="molecule type" value="Genomic_DNA"/>
</dbReference>
<organism evidence="4 5">
    <name type="scientific">Biomphalaria pfeifferi</name>
    <name type="common">Bloodfluke planorb</name>
    <name type="synonym">Freshwater snail</name>
    <dbReference type="NCBI Taxonomy" id="112525"/>
    <lineage>
        <taxon>Eukaryota</taxon>
        <taxon>Metazoa</taxon>
        <taxon>Spiralia</taxon>
        <taxon>Lophotrochozoa</taxon>
        <taxon>Mollusca</taxon>
        <taxon>Gastropoda</taxon>
        <taxon>Heterobranchia</taxon>
        <taxon>Euthyneura</taxon>
        <taxon>Panpulmonata</taxon>
        <taxon>Hygrophila</taxon>
        <taxon>Lymnaeoidea</taxon>
        <taxon>Planorbidae</taxon>
        <taxon>Biomphalaria</taxon>
    </lineage>
</organism>
<feature type="signal peptide" evidence="3">
    <location>
        <begin position="1"/>
        <end position="20"/>
    </location>
</feature>
<dbReference type="InterPro" id="IPR051295">
    <property type="entry name" value="LGI_related"/>
</dbReference>
<keyword evidence="5" id="KW-1185">Reference proteome</keyword>
<feature type="compositionally biased region" description="Basic and acidic residues" evidence="1">
    <location>
        <begin position="567"/>
        <end position="578"/>
    </location>
</feature>
<dbReference type="InterPro" id="IPR026906">
    <property type="entry name" value="LRR_5"/>
</dbReference>
<evidence type="ECO:0000256" key="3">
    <source>
        <dbReference type="SAM" id="SignalP"/>
    </source>
</evidence>
<dbReference type="InterPro" id="IPR032675">
    <property type="entry name" value="LRR_dom_sf"/>
</dbReference>
<protein>
    <submittedName>
        <fullName evidence="4">Uncharacterized protein</fullName>
    </submittedName>
</protein>
<dbReference type="AlphaFoldDB" id="A0AAD8AT21"/>
<keyword evidence="3" id="KW-0732">Signal</keyword>
<keyword evidence="2" id="KW-0812">Transmembrane</keyword>
<dbReference type="Pfam" id="PF13306">
    <property type="entry name" value="LRR_5"/>
    <property type="match status" value="1"/>
</dbReference>
<reference evidence="4" key="2">
    <citation type="submission" date="2023-04" db="EMBL/GenBank/DDBJ databases">
        <authorList>
            <person name="Bu L."/>
            <person name="Lu L."/>
            <person name="Laidemitt M.R."/>
            <person name="Zhang S.M."/>
            <person name="Mutuku M."/>
            <person name="Mkoji G."/>
            <person name="Steinauer M."/>
            <person name="Loker E.S."/>
        </authorList>
    </citation>
    <scope>NUCLEOTIDE SEQUENCE</scope>
    <source>
        <strain evidence="4">KasaAsao</strain>
        <tissue evidence="4">Whole Snail</tissue>
    </source>
</reference>
<evidence type="ECO:0000256" key="2">
    <source>
        <dbReference type="SAM" id="Phobius"/>
    </source>
</evidence>
<dbReference type="Proteomes" id="UP001233172">
    <property type="component" value="Unassembled WGS sequence"/>
</dbReference>
<gene>
    <name evidence="4" type="ORF">Bpfe_029219</name>
</gene>
<reference evidence="4" key="1">
    <citation type="journal article" date="2023" name="PLoS Negl. Trop. Dis.">
        <title>A genome sequence for Biomphalaria pfeifferi, the major vector snail for the human-infecting parasite Schistosoma mansoni.</title>
        <authorList>
            <person name="Bu L."/>
            <person name="Lu L."/>
            <person name="Laidemitt M.R."/>
            <person name="Zhang S.M."/>
            <person name="Mutuku M."/>
            <person name="Mkoji G."/>
            <person name="Steinauer M."/>
            <person name="Loker E.S."/>
        </authorList>
    </citation>
    <scope>NUCLEOTIDE SEQUENCE</scope>
    <source>
        <strain evidence="4">KasaAsao</strain>
    </source>
</reference>
<sequence>MYTSLYIGLVALLTWSTSRACPEFCFCFDNTFVTCSNFQILDLAMLPSRTDTLTISSGDIDELPMGFLAMAKRLRFLEISKLRVRVVRQGAFRGLANLDKFSITDSTFDIVEPESFSGMRSIQEFEIISSQFGRVGKHAFSSLSSIRKFTIWLSSFGTLADEAFFRMHDVTSYQIYSSNVTHVGRDIFKGVKGVEEVVVYDNNIDSMSERSFRDLAVTVKKLSVRQNTFICSCSLSWILSNPEMTDNECVFPGQFFTAKERTFQLRDLTPEILCSAAQPVPHSTEASPSVSLFPNSSDDVPEVHDDIQTEIEKPSDDIGRSTTEKVSEPQILPVIESFDEDLTFIDHILFEDNISPTLMDKNGTMSVSIEESNFELESVSPEPTRQLHDIISMVGTVHVIENVTQSVIDMSGNHSVELVLVGGAKAVTDNPEQTFETEDTSTEDNNMDSVHIVGEYIEASVTPVYHEVDLSLPSEHDTPKFPDNATTDNAAVTWEQENVYFDQKTQLSSSEHEDDFGSEPSLDEFLDEDSERREDSVTDDSEVGDDSSATKVVVDKLALAVSGRVNEQARHEMHERKDERKKRKPGNSEMSLRASLLGVLASLLFCILHWLALV</sequence>
<feature type="region of interest" description="Disordered" evidence="1">
    <location>
        <begin position="504"/>
        <end position="548"/>
    </location>
</feature>
<evidence type="ECO:0000313" key="5">
    <source>
        <dbReference type="Proteomes" id="UP001233172"/>
    </source>
</evidence>
<dbReference type="Gene3D" id="3.80.10.10">
    <property type="entry name" value="Ribonuclease Inhibitor"/>
    <property type="match status" value="1"/>
</dbReference>
<dbReference type="PANTHER" id="PTHR24367:SF318">
    <property type="entry name" value="LEUCINE-RICH GLIOMA-INACTIVATED PROTEIN 1-LIKE"/>
    <property type="match status" value="1"/>
</dbReference>
<dbReference type="SUPFAM" id="SSF52058">
    <property type="entry name" value="L domain-like"/>
    <property type="match status" value="1"/>
</dbReference>
<proteinExistence type="predicted"/>
<evidence type="ECO:0000313" key="4">
    <source>
        <dbReference type="EMBL" id="KAK0041332.1"/>
    </source>
</evidence>
<dbReference type="PANTHER" id="PTHR24367">
    <property type="entry name" value="LEUCINE-RICH REPEAT-CONTAINING PROTEIN"/>
    <property type="match status" value="1"/>
</dbReference>
<keyword evidence="2" id="KW-1133">Transmembrane helix</keyword>
<evidence type="ECO:0000256" key="1">
    <source>
        <dbReference type="SAM" id="MobiDB-lite"/>
    </source>
</evidence>
<name>A0AAD8AT21_BIOPF</name>
<accession>A0AAD8AT21</accession>
<feature type="region of interest" description="Disordered" evidence="1">
    <location>
        <begin position="564"/>
        <end position="588"/>
    </location>
</feature>